<keyword evidence="2" id="KW-0479">Metal-binding</keyword>
<dbReference type="EMBL" id="JBFCZG010000002">
    <property type="protein sequence ID" value="KAL3425397.1"/>
    <property type="molecule type" value="Genomic_DNA"/>
</dbReference>
<dbReference type="InterPro" id="IPR036864">
    <property type="entry name" value="Zn2-C6_fun-type_DNA-bd_sf"/>
</dbReference>
<accession>A0ABR4PPW8</accession>
<evidence type="ECO:0000256" key="3">
    <source>
        <dbReference type="ARBA" id="ARBA00023125"/>
    </source>
</evidence>
<dbReference type="Gene3D" id="4.10.240.10">
    <property type="entry name" value="Zn(2)-C6 fungal-type DNA-binding domain"/>
    <property type="match status" value="1"/>
</dbReference>
<dbReference type="InterPro" id="IPR050987">
    <property type="entry name" value="AtrR-like"/>
</dbReference>
<feature type="region of interest" description="Disordered" evidence="5">
    <location>
        <begin position="59"/>
        <end position="83"/>
    </location>
</feature>
<evidence type="ECO:0000256" key="2">
    <source>
        <dbReference type="ARBA" id="ARBA00022723"/>
    </source>
</evidence>
<evidence type="ECO:0000256" key="5">
    <source>
        <dbReference type="SAM" id="MobiDB-lite"/>
    </source>
</evidence>
<organism evidence="7 8">
    <name type="scientific">Phlyctema vagabunda</name>
    <dbReference type="NCBI Taxonomy" id="108571"/>
    <lineage>
        <taxon>Eukaryota</taxon>
        <taxon>Fungi</taxon>
        <taxon>Dikarya</taxon>
        <taxon>Ascomycota</taxon>
        <taxon>Pezizomycotina</taxon>
        <taxon>Leotiomycetes</taxon>
        <taxon>Helotiales</taxon>
        <taxon>Dermateaceae</taxon>
        <taxon>Phlyctema</taxon>
    </lineage>
</organism>
<keyword evidence="8" id="KW-1185">Reference proteome</keyword>
<protein>
    <recommendedName>
        <fullName evidence="6">Zn(2)-C6 fungal-type domain-containing protein</fullName>
    </recommendedName>
</protein>
<proteinExistence type="predicted"/>
<dbReference type="CDD" id="cd12148">
    <property type="entry name" value="fungal_TF_MHR"/>
    <property type="match status" value="1"/>
</dbReference>
<dbReference type="Pfam" id="PF00172">
    <property type="entry name" value="Zn_clus"/>
    <property type="match status" value="1"/>
</dbReference>
<evidence type="ECO:0000313" key="8">
    <source>
        <dbReference type="Proteomes" id="UP001629113"/>
    </source>
</evidence>
<keyword evidence="3" id="KW-0238">DNA-binding</keyword>
<evidence type="ECO:0000256" key="1">
    <source>
        <dbReference type="ARBA" id="ARBA00004123"/>
    </source>
</evidence>
<reference evidence="7 8" key="1">
    <citation type="submission" date="2024-06" db="EMBL/GenBank/DDBJ databases">
        <title>Complete genome of Phlyctema vagabunda strain 19-DSS-EL-015.</title>
        <authorList>
            <person name="Fiorenzani C."/>
        </authorList>
    </citation>
    <scope>NUCLEOTIDE SEQUENCE [LARGE SCALE GENOMIC DNA]</scope>
    <source>
        <strain evidence="7 8">19-DSS-EL-015</strain>
    </source>
</reference>
<keyword evidence="4" id="KW-0539">Nucleus</keyword>
<comment type="caution">
    <text evidence="7">The sequence shown here is derived from an EMBL/GenBank/DDBJ whole genome shotgun (WGS) entry which is preliminary data.</text>
</comment>
<name>A0ABR4PPW8_9HELO</name>
<gene>
    <name evidence="7" type="ORF">PVAG01_02188</name>
</gene>
<dbReference type="SUPFAM" id="SSF57701">
    <property type="entry name" value="Zn2/Cys6 DNA-binding domain"/>
    <property type="match status" value="1"/>
</dbReference>
<evidence type="ECO:0000313" key="7">
    <source>
        <dbReference type="EMBL" id="KAL3425397.1"/>
    </source>
</evidence>
<comment type="subcellular location">
    <subcellularLocation>
        <location evidence="1">Nucleus</location>
    </subcellularLocation>
</comment>
<sequence>MVTAKERPQAKISRRRGACRRCKEKKRRCDGKRPNCSNCESSFHLNRRCECVYDTEIGNTSSPSPKSVEPPPPQLNTSISSHLPTCLPTQNVAETVEKSYLQTYITDQWEVREPLIFDSENFDHSSHDQFKQFLAFESYEDDSGDFDSANQAFSGSEGLSTPLASSDSERTFWQSSDKMIYDSSTFFPSDQSSSLLQSLFPSSSSHNKDGAAADLEDGSSQELLCEDSAISSIIAHHSIVNDVRDTQDKYRLQELLLRISFKLKTLQSKREAEPLSGISLPLPQVFDIQSIRRHVNAFVNNTLSSFIIHEHIDEILIRYMGQDPSAEEAVVPLVHALAALGCRAVEDSERTQADIPYTISSNLYFEAAMASSRGLLLGKPSIMKIQALIAMSLFCEGLDKPELHASLVANAVQLVLSMRLNSIKSIKNIAKSPQEENLLQRIFWIVYSMEKPAVMRLGRSSAIDDDSIDYPPGPHLAKGCLNTNDFLLLERSWSYAKVCSTIKKCLYGVSLVHSRAELSDAFLFLETIANDWKDSLTDTRVDPRNIEKTSSPALLSDIDGLSKLKQTLHYHEAILIIYQSGSKCLKPSRAILDSISSLQYLEKKPDLSTIMLSCMAFVNIAIDAIAHPNSVESSQNMAYLGIGLGLFGRLAAEAGPDEVPFAELGELFCVSQRLLNNNA</sequence>
<evidence type="ECO:0000259" key="6">
    <source>
        <dbReference type="PROSITE" id="PS50048"/>
    </source>
</evidence>
<dbReference type="InterPro" id="IPR007219">
    <property type="entry name" value="XnlR_reg_dom"/>
</dbReference>
<dbReference type="Proteomes" id="UP001629113">
    <property type="component" value="Unassembled WGS sequence"/>
</dbReference>
<dbReference type="CDD" id="cd00067">
    <property type="entry name" value="GAL4"/>
    <property type="match status" value="1"/>
</dbReference>
<dbReference type="SMART" id="SM00066">
    <property type="entry name" value="GAL4"/>
    <property type="match status" value="1"/>
</dbReference>
<dbReference type="InterPro" id="IPR001138">
    <property type="entry name" value="Zn2Cys6_DnaBD"/>
</dbReference>
<evidence type="ECO:0000256" key="4">
    <source>
        <dbReference type="ARBA" id="ARBA00023242"/>
    </source>
</evidence>
<dbReference type="PANTHER" id="PTHR46910">
    <property type="entry name" value="TRANSCRIPTION FACTOR PDR1"/>
    <property type="match status" value="1"/>
</dbReference>
<dbReference type="PROSITE" id="PS50048">
    <property type="entry name" value="ZN2_CY6_FUNGAL_2"/>
    <property type="match status" value="1"/>
</dbReference>
<dbReference type="PANTHER" id="PTHR46910:SF3">
    <property type="entry name" value="HALOTOLERANCE PROTEIN 9-RELATED"/>
    <property type="match status" value="1"/>
</dbReference>
<feature type="domain" description="Zn(2)-C6 fungal-type" evidence="6">
    <location>
        <begin position="18"/>
        <end position="53"/>
    </location>
</feature>
<dbReference type="Pfam" id="PF04082">
    <property type="entry name" value="Fungal_trans"/>
    <property type="match status" value="1"/>
</dbReference>